<dbReference type="EMBL" id="CP020100">
    <property type="protein sequence ID" value="AQZ94470.1"/>
    <property type="molecule type" value="Genomic_DNA"/>
</dbReference>
<evidence type="ECO:0000313" key="3">
    <source>
        <dbReference type="EMBL" id="AQZ94470.1"/>
    </source>
</evidence>
<evidence type="ECO:0000259" key="2">
    <source>
        <dbReference type="Pfam" id="PF00582"/>
    </source>
</evidence>
<evidence type="ECO:0000256" key="1">
    <source>
        <dbReference type="ARBA" id="ARBA00008791"/>
    </source>
</evidence>
<dbReference type="KEGG" id="ppha:BVH74_06760"/>
<evidence type="ECO:0000313" key="4">
    <source>
        <dbReference type="Proteomes" id="UP000243488"/>
    </source>
</evidence>
<feature type="domain" description="UspA" evidence="2">
    <location>
        <begin position="170"/>
        <end position="310"/>
    </location>
</feature>
<dbReference type="Gene3D" id="3.40.50.620">
    <property type="entry name" value="HUPs"/>
    <property type="match status" value="2"/>
</dbReference>
<reference evidence="3 4" key="1">
    <citation type="submission" date="2017-03" db="EMBL/GenBank/DDBJ databases">
        <title>Complete genome sequence of the novel DNRA strain Pseudomonas sp. S-6-2 isolated from Chinese polluted river sediment. Journal of Biotechnology.</title>
        <authorList>
            <person name="Li J."/>
            <person name="Xiang F."/>
            <person name="Wang L."/>
            <person name="Xi L."/>
            <person name="Liu J."/>
        </authorList>
    </citation>
    <scope>NUCLEOTIDE SEQUENCE [LARGE SCALE GENOMIC DNA]</scope>
    <source>
        <strain evidence="3 4">S-6-2</strain>
    </source>
</reference>
<keyword evidence="4" id="KW-1185">Reference proteome</keyword>
<dbReference type="InterPro" id="IPR006015">
    <property type="entry name" value="Universal_stress_UspA"/>
</dbReference>
<protein>
    <recommendedName>
        <fullName evidence="2">UspA domain-containing protein</fullName>
    </recommendedName>
</protein>
<dbReference type="STRING" id="1931241.BVH74_06760"/>
<dbReference type="AlphaFoldDB" id="A0A1V0B3K5"/>
<proteinExistence type="inferred from homology"/>
<feature type="domain" description="UspA" evidence="2">
    <location>
        <begin position="36"/>
        <end position="163"/>
    </location>
</feature>
<dbReference type="PANTHER" id="PTHR46268">
    <property type="entry name" value="STRESS RESPONSE PROTEIN NHAX"/>
    <property type="match status" value="1"/>
</dbReference>
<dbReference type="InterPro" id="IPR006016">
    <property type="entry name" value="UspA"/>
</dbReference>
<comment type="similarity">
    <text evidence="1">Belongs to the universal stress protein A family.</text>
</comment>
<dbReference type="InterPro" id="IPR014729">
    <property type="entry name" value="Rossmann-like_a/b/a_fold"/>
</dbReference>
<organism evidence="3 4">
    <name type="scientific">Halopseudomonas phragmitis</name>
    <dbReference type="NCBI Taxonomy" id="1931241"/>
    <lineage>
        <taxon>Bacteria</taxon>
        <taxon>Pseudomonadati</taxon>
        <taxon>Pseudomonadota</taxon>
        <taxon>Gammaproteobacteria</taxon>
        <taxon>Pseudomonadales</taxon>
        <taxon>Pseudomonadaceae</taxon>
        <taxon>Halopseudomonas</taxon>
    </lineage>
</organism>
<dbReference type="Pfam" id="PF00582">
    <property type="entry name" value="Usp"/>
    <property type="match status" value="2"/>
</dbReference>
<dbReference type="PRINTS" id="PR01438">
    <property type="entry name" value="UNVRSLSTRESS"/>
</dbReference>
<dbReference type="Proteomes" id="UP000243488">
    <property type="component" value="Chromosome"/>
</dbReference>
<accession>A0A1V0B3K5</accession>
<dbReference type="SUPFAM" id="SSF52402">
    <property type="entry name" value="Adenine nucleotide alpha hydrolases-like"/>
    <property type="match status" value="2"/>
</dbReference>
<dbReference type="PANTHER" id="PTHR46268:SF6">
    <property type="entry name" value="UNIVERSAL STRESS PROTEIN UP12"/>
    <property type="match status" value="1"/>
</dbReference>
<name>A0A1V0B3K5_9GAMM</name>
<sequence>MPRRLTPCTCPVSIFLPQKRRIVRQIYPLRRTVMSPILIASDLSANAELALKRACQLAQRLQVPLTVLHTVDDQLPLMARDQLCQQARDLLGAQVTLCQAGQPLQIELQVLPGRITDTILRVAAEQDAQLIVMGQHHQTQPELFIGTNLERVSRLAAAPVLLVARESGDYRQALMALDFSACASAALRAAAKLLQGGQLHALHICQPPLGLRLAGQAARDRFHEEQRETLSYLLEDEMSTLDMLGIARPQVELLIESGGVLDTLQKAVALLQPDFIALGGHSRSGLGDALLGSLAVELLRQPPCDVLVAR</sequence>
<gene>
    <name evidence="3" type="ORF">BVH74_06760</name>
</gene>
<dbReference type="CDD" id="cd00293">
    <property type="entry name" value="USP-like"/>
    <property type="match status" value="2"/>
</dbReference>